<dbReference type="InterPro" id="IPR013815">
    <property type="entry name" value="ATP_grasp_subdomain_1"/>
</dbReference>
<dbReference type="PROSITE" id="PS00867">
    <property type="entry name" value="CPSASE_2"/>
    <property type="match status" value="1"/>
</dbReference>
<feature type="transmembrane region" description="Helical" evidence="2">
    <location>
        <begin position="344"/>
        <end position="364"/>
    </location>
</feature>
<reference evidence="4 5" key="1">
    <citation type="submission" date="2018-05" db="EMBL/GenBank/DDBJ databases">
        <title>Chitinophaga sp. K3CV102501T nov., isolated from isolated from a monsoon evergreen broad-leaved forest soil.</title>
        <authorList>
            <person name="Lv Y."/>
        </authorList>
    </citation>
    <scope>NUCLEOTIDE SEQUENCE [LARGE SCALE GENOMIC DNA]</scope>
    <source>
        <strain evidence="4 5">GDMCC 1.1325</strain>
    </source>
</reference>
<gene>
    <name evidence="4" type="ORF">DF182_15040</name>
</gene>
<keyword evidence="1" id="KW-0067">ATP-binding</keyword>
<keyword evidence="1" id="KW-0547">Nucleotide-binding</keyword>
<keyword evidence="5" id="KW-1185">Reference proteome</keyword>
<evidence type="ECO:0000313" key="4">
    <source>
        <dbReference type="EMBL" id="RBL93809.1"/>
    </source>
</evidence>
<dbReference type="RefSeq" id="WP_113616395.1">
    <property type="nucleotide sequence ID" value="NZ_QFFJ01000001.1"/>
</dbReference>
<evidence type="ECO:0000256" key="1">
    <source>
        <dbReference type="PROSITE-ProRule" id="PRU00409"/>
    </source>
</evidence>
<dbReference type="Pfam" id="PF02655">
    <property type="entry name" value="ATP-grasp_3"/>
    <property type="match status" value="1"/>
</dbReference>
<dbReference type="AlphaFoldDB" id="A0A365Y5M1"/>
<dbReference type="Proteomes" id="UP000253410">
    <property type="component" value="Unassembled WGS sequence"/>
</dbReference>
<dbReference type="PROSITE" id="PS50975">
    <property type="entry name" value="ATP_GRASP"/>
    <property type="match status" value="1"/>
</dbReference>
<accession>A0A365Y5M1</accession>
<dbReference type="InterPro" id="IPR005479">
    <property type="entry name" value="CPAse_ATP-bd"/>
</dbReference>
<dbReference type="Gene3D" id="3.30.1490.20">
    <property type="entry name" value="ATP-grasp fold, A domain"/>
    <property type="match status" value="1"/>
</dbReference>
<name>A0A365Y5M1_9BACT</name>
<proteinExistence type="predicted"/>
<keyword evidence="2" id="KW-1133">Transmembrane helix</keyword>
<dbReference type="InterPro" id="IPR011761">
    <property type="entry name" value="ATP-grasp"/>
</dbReference>
<dbReference type="SUPFAM" id="SSF56059">
    <property type="entry name" value="Glutathione synthetase ATP-binding domain-like"/>
    <property type="match status" value="1"/>
</dbReference>
<comment type="caution">
    <text evidence="4">The sequence shown here is derived from an EMBL/GenBank/DDBJ whole genome shotgun (WGS) entry which is preliminary data.</text>
</comment>
<feature type="domain" description="ATP-grasp" evidence="3">
    <location>
        <begin position="122"/>
        <end position="298"/>
    </location>
</feature>
<dbReference type="Gene3D" id="3.30.470.20">
    <property type="entry name" value="ATP-grasp fold, B domain"/>
    <property type="match status" value="1"/>
</dbReference>
<dbReference type="OrthoDB" id="9803907at2"/>
<organism evidence="4 5">
    <name type="scientific">Chitinophaga flava</name>
    <dbReference type="NCBI Taxonomy" id="2259036"/>
    <lineage>
        <taxon>Bacteria</taxon>
        <taxon>Pseudomonadati</taxon>
        <taxon>Bacteroidota</taxon>
        <taxon>Chitinophagia</taxon>
        <taxon>Chitinophagales</taxon>
        <taxon>Chitinophagaceae</taxon>
        <taxon>Chitinophaga</taxon>
    </lineage>
</organism>
<dbReference type="GO" id="GO:0046872">
    <property type="term" value="F:metal ion binding"/>
    <property type="evidence" value="ECO:0007669"/>
    <property type="project" value="InterPro"/>
</dbReference>
<sequence length="376" mass="43999">MKILISDVELRKSFDIANIVGRNYPPADILYASSEDSRVLKVIYANLYLLRTADYMNFERDLKEIISLLSNGEDIVYLPVEERTTLLFYEFLEKNPAVAPRFLFALPQLTAFNISRDKYLLNVFCTENGIKAPEIISFDRLDTWKTEFKPLVYKPKKGSGSAGVRFILQPEDLQTLEPHPDYFFQQFVGDGKEVCGGFYLMSNGELKGFYSHKRIRTYPEQGGVSVYSKSVQNDDIKEIGERLLKKLQWSGWAMIEFLYDEELKDYYIIEINPRAWGSILLSEFNNARFINKYIELSLGKPVQTSEVNFDTYIRWFFPWDLISYAKKRGRIPGFWKWNKRKTCYIGFTYATFFSSFLFIFYSVFSVKHIKKVLGVK</sequence>
<protein>
    <recommendedName>
        <fullName evidence="3">ATP-grasp domain-containing protein</fullName>
    </recommendedName>
</protein>
<evidence type="ECO:0000256" key="2">
    <source>
        <dbReference type="SAM" id="Phobius"/>
    </source>
</evidence>
<dbReference type="EMBL" id="QFFJ01000001">
    <property type="protein sequence ID" value="RBL93809.1"/>
    <property type="molecule type" value="Genomic_DNA"/>
</dbReference>
<dbReference type="InterPro" id="IPR003806">
    <property type="entry name" value="ATP-grasp_PylC-type"/>
</dbReference>
<keyword evidence="2" id="KW-0812">Transmembrane</keyword>
<dbReference type="GO" id="GO:0005524">
    <property type="term" value="F:ATP binding"/>
    <property type="evidence" value="ECO:0007669"/>
    <property type="project" value="UniProtKB-UniRule"/>
</dbReference>
<keyword evidence="2" id="KW-0472">Membrane</keyword>
<evidence type="ECO:0000313" key="5">
    <source>
        <dbReference type="Proteomes" id="UP000253410"/>
    </source>
</evidence>
<evidence type="ECO:0000259" key="3">
    <source>
        <dbReference type="PROSITE" id="PS50975"/>
    </source>
</evidence>